<dbReference type="AlphaFoldDB" id="A0A829YC60"/>
<evidence type="ECO:0000256" key="5">
    <source>
        <dbReference type="ARBA" id="ARBA00023136"/>
    </source>
</evidence>
<name>A0A829YC60_9GAMM</name>
<dbReference type="RefSeq" id="WP_161812480.1">
    <property type="nucleotide sequence ID" value="NZ_BLJN01000002.1"/>
</dbReference>
<comment type="caution">
    <text evidence="6">Lacks conserved residue(s) required for the propagation of feature annotation.</text>
</comment>
<feature type="transmembrane region" description="Helical" evidence="6">
    <location>
        <begin position="133"/>
        <end position="155"/>
    </location>
</feature>
<dbReference type="GO" id="GO:0016020">
    <property type="term" value="C:membrane"/>
    <property type="evidence" value="ECO:0007669"/>
    <property type="project" value="UniProtKB-SubCell"/>
</dbReference>
<dbReference type="GO" id="GO:0046873">
    <property type="term" value="F:metal ion transmembrane transporter activity"/>
    <property type="evidence" value="ECO:0007669"/>
    <property type="project" value="InterPro"/>
</dbReference>
<evidence type="ECO:0000256" key="2">
    <source>
        <dbReference type="ARBA" id="ARBA00009190"/>
    </source>
</evidence>
<gene>
    <name evidence="7" type="ORF">GCM10011487_28570</name>
</gene>
<dbReference type="InterPro" id="IPR001727">
    <property type="entry name" value="GDT1-like"/>
</dbReference>
<evidence type="ECO:0000313" key="7">
    <source>
        <dbReference type="EMBL" id="GFE80857.1"/>
    </source>
</evidence>
<evidence type="ECO:0000256" key="1">
    <source>
        <dbReference type="ARBA" id="ARBA00004141"/>
    </source>
</evidence>
<dbReference type="PANTHER" id="PTHR12608:SF1">
    <property type="entry name" value="TRANSMEMBRANE PROTEIN 165"/>
    <property type="match status" value="1"/>
</dbReference>
<evidence type="ECO:0000256" key="4">
    <source>
        <dbReference type="ARBA" id="ARBA00022989"/>
    </source>
</evidence>
<feature type="transmembrane region" description="Helical" evidence="6">
    <location>
        <begin position="68"/>
        <end position="86"/>
    </location>
</feature>
<keyword evidence="3 6" id="KW-0812">Transmembrane</keyword>
<dbReference type="PANTHER" id="PTHR12608">
    <property type="entry name" value="TRANSMEMBRANE PROTEIN HTP-1 RELATED"/>
    <property type="match status" value="1"/>
</dbReference>
<proteinExistence type="inferred from homology"/>
<reference evidence="8" key="1">
    <citation type="submission" date="2020-01" db="EMBL/GenBank/DDBJ databases">
        <title>'Steroidobacter agaridevorans' sp. nov., agar-degrading bacteria isolated from rhizosphere soils.</title>
        <authorList>
            <person name="Ikenaga M."/>
            <person name="Kataoka M."/>
            <person name="Murouchi A."/>
            <person name="Katsuragi S."/>
            <person name="Sakai M."/>
        </authorList>
    </citation>
    <scope>NUCLEOTIDE SEQUENCE [LARGE SCALE GENOMIC DNA]</scope>
    <source>
        <strain evidence="8">YU21-B</strain>
    </source>
</reference>
<dbReference type="EMBL" id="BLJN01000002">
    <property type="protein sequence ID" value="GFE80857.1"/>
    <property type="molecule type" value="Genomic_DNA"/>
</dbReference>
<keyword evidence="8" id="KW-1185">Reference proteome</keyword>
<comment type="caution">
    <text evidence="7">The sequence shown here is derived from an EMBL/GenBank/DDBJ whole genome shotgun (WGS) entry which is preliminary data.</text>
</comment>
<evidence type="ECO:0000256" key="3">
    <source>
        <dbReference type="ARBA" id="ARBA00022692"/>
    </source>
</evidence>
<evidence type="ECO:0000256" key="6">
    <source>
        <dbReference type="RuleBase" id="RU365102"/>
    </source>
</evidence>
<organism evidence="7 8">
    <name type="scientific">Steroidobacter agaridevorans</name>
    <dbReference type="NCBI Taxonomy" id="2695856"/>
    <lineage>
        <taxon>Bacteria</taxon>
        <taxon>Pseudomonadati</taxon>
        <taxon>Pseudomonadota</taxon>
        <taxon>Gammaproteobacteria</taxon>
        <taxon>Steroidobacterales</taxon>
        <taxon>Steroidobacteraceae</taxon>
        <taxon>Steroidobacter</taxon>
    </lineage>
</organism>
<protein>
    <recommendedName>
        <fullName evidence="6">GDT1 family protein</fullName>
    </recommendedName>
</protein>
<keyword evidence="4 6" id="KW-1133">Transmembrane helix</keyword>
<comment type="subcellular location">
    <subcellularLocation>
        <location evidence="1 6">Membrane</location>
        <topology evidence="1 6">Multi-pass membrane protein</topology>
    </subcellularLocation>
</comment>
<feature type="transmembrane region" description="Helical" evidence="6">
    <location>
        <begin position="167"/>
        <end position="186"/>
    </location>
</feature>
<accession>A0A829YC60</accession>
<evidence type="ECO:0000313" key="8">
    <source>
        <dbReference type="Proteomes" id="UP000445000"/>
    </source>
</evidence>
<feature type="transmembrane region" description="Helical" evidence="6">
    <location>
        <begin position="38"/>
        <end position="56"/>
    </location>
</feature>
<dbReference type="Pfam" id="PF01169">
    <property type="entry name" value="GDT1"/>
    <property type="match status" value="2"/>
</dbReference>
<keyword evidence="5 6" id="KW-0472">Membrane</keyword>
<sequence>MEALLSSLGMVAFAEMGDKTQLLSFVLAARFRGQQWPIIAGIFIATIVNHALAALAGDWVAMKVSPDVMRWVLGLAFLAFAAWALVPDTLDETDEKNNKHGAFLTTLVMFFLAEMGDKTQLATVALGAQFGNLLAVTMGTTLGMMVANVPAVLLGETLAKRFPLSKMRFIAAAIFAIFGVLILLKVNLGLGFGGM</sequence>
<comment type="similarity">
    <text evidence="2 6">Belongs to the GDT1 family.</text>
</comment>
<dbReference type="Proteomes" id="UP000445000">
    <property type="component" value="Unassembled WGS sequence"/>
</dbReference>